<evidence type="ECO:0000313" key="7">
    <source>
        <dbReference type="EMBL" id="SIT02747.1"/>
    </source>
</evidence>
<protein>
    <submittedName>
        <fullName evidence="7">Sporulation integral membrane protein YtvI</fullName>
    </submittedName>
</protein>
<dbReference type="EMBL" id="FTOO01000010">
    <property type="protein sequence ID" value="SIT02747.1"/>
    <property type="molecule type" value="Genomic_DNA"/>
</dbReference>
<feature type="transmembrane region" description="Helical" evidence="6">
    <location>
        <begin position="323"/>
        <end position="345"/>
    </location>
</feature>
<evidence type="ECO:0000256" key="1">
    <source>
        <dbReference type="ARBA" id="ARBA00004141"/>
    </source>
</evidence>
<organism evidence="7 8">
    <name type="scientific">Alicyclobacillus vulcanalis</name>
    <dbReference type="NCBI Taxonomy" id="252246"/>
    <lineage>
        <taxon>Bacteria</taxon>
        <taxon>Bacillati</taxon>
        <taxon>Bacillota</taxon>
        <taxon>Bacilli</taxon>
        <taxon>Bacillales</taxon>
        <taxon>Alicyclobacillaceae</taxon>
        <taxon>Alicyclobacillus</taxon>
    </lineage>
</organism>
<evidence type="ECO:0000256" key="3">
    <source>
        <dbReference type="ARBA" id="ARBA00022692"/>
    </source>
</evidence>
<dbReference type="NCBIfam" id="TIGR02872">
    <property type="entry name" value="spore_ytvI"/>
    <property type="match status" value="1"/>
</dbReference>
<dbReference type="Proteomes" id="UP000186156">
    <property type="component" value="Unassembled WGS sequence"/>
</dbReference>
<feature type="transmembrane region" description="Helical" evidence="6">
    <location>
        <begin position="224"/>
        <end position="243"/>
    </location>
</feature>
<dbReference type="Pfam" id="PF01594">
    <property type="entry name" value="AI-2E_transport"/>
    <property type="match status" value="1"/>
</dbReference>
<dbReference type="InterPro" id="IPR002549">
    <property type="entry name" value="AI-2E-like"/>
</dbReference>
<dbReference type="GO" id="GO:0016020">
    <property type="term" value="C:membrane"/>
    <property type="evidence" value="ECO:0007669"/>
    <property type="project" value="UniProtKB-SubCell"/>
</dbReference>
<dbReference type="InterPro" id="IPR014227">
    <property type="entry name" value="YtvI-like"/>
</dbReference>
<keyword evidence="5 6" id="KW-0472">Membrane</keyword>
<name>A0A1N7NWP6_9BACL</name>
<proteinExistence type="inferred from homology"/>
<feature type="transmembrane region" description="Helical" evidence="6">
    <location>
        <begin position="40"/>
        <end position="61"/>
    </location>
</feature>
<feature type="transmembrane region" description="Helical" evidence="6">
    <location>
        <begin position="13"/>
        <end position="34"/>
    </location>
</feature>
<feature type="transmembrane region" description="Helical" evidence="6">
    <location>
        <begin position="73"/>
        <end position="95"/>
    </location>
</feature>
<sequence>MPRMARDAQMRRYLWRVLEIVLMLAFIAAFVLALANLMRYILPFVIGWVYAILLIPLVRWLERRGLSRLTSVLLVLGVSVLCIVALSAGIIIGALREATSFVAHSQMFFRVQLAQIEGEIENGESLYGQLPPQASNAVQSAITQFAHGLEGSVHKIITDLIGIVTHLPDTIFIAVISVITAFFILQRRERMLARFYRMMPPGWAPKLNAVFEDMERAFLGTIRVQFILMCLSMFLGMIGMFVLGFPYAILLGILFGLSGLVPMVGSAILTVPWAIVALITGHVAVAIKVLALQVVISLIRHAVEPKILANNVGLDTLATLFGLYVGFKVMGFIGLFIGPIFLIGVKGLLQTRLFSDFLPAEAGAESAPDPGGEEV</sequence>
<dbReference type="PANTHER" id="PTHR21716:SF68">
    <property type="entry name" value="TRANSPORT PROTEIN YTVI-RELATED"/>
    <property type="match status" value="1"/>
</dbReference>
<feature type="transmembrane region" description="Helical" evidence="6">
    <location>
        <begin position="160"/>
        <end position="185"/>
    </location>
</feature>
<dbReference type="OrthoDB" id="9774361at2"/>
<dbReference type="PANTHER" id="PTHR21716">
    <property type="entry name" value="TRANSMEMBRANE PROTEIN"/>
    <property type="match status" value="1"/>
</dbReference>
<dbReference type="GO" id="GO:0055085">
    <property type="term" value="P:transmembrane transport"/>
    <property type="evidence" value="ECO:0007669"/>
    <property type="project" value="TreeGrafter"/>
</dbReference>
<feature type="transmembrane region" description="Helical" evidence="6">
    <location>
        <begin position="249"/>
        <end position="276"/>
    </location>
</feature>
<evidence type="ECO:0000256" key="4">
    <source>
        <dbReference type="ARBA" id="ARBA00022989"/>
    </source>
</evidence>
<accession>A0A1N7NWP6</accession>
<evidence type="ECO:0000313" key="8">
    <source>
        <dbReference type="Proteomes" id="UP000186156"/>
    </source>
</evidence>
<evidence type="ECO:0000256" key="5">
    <source>
        <dbReference type="ARBA" id="ARBA00023136"/>
    </source>
</evidence>
<gene>
    <name evidence="7" type="ORF">SAMN05421799_11026</name>
</gene>
<feature type="transmembrane region" description="Helical" evidence="6">
    <location>
        <begin position="283"/>
        <end position="303"/>
    </location>
</feature>
<keyword evidence="4 6" id="KW-1133">Transmembrane helix</keyword>
<reference evidence="8" key="1">
    <citation type="submission" date="2017-01" db="EMBL/GenBank/DDBJ databases">
        <authorList>
            <person name="Varghese N."/>
            <person name="Submissions S."/>
        </authorList>
    </citation>
    <scope>NUCLEOTIDE SEQUENCE [LARGE SCALE GENOMIC DNA]</scope>
    <source>
        <strain evidence="8">DSM 16176</strain>
    </source>
</reference>
<comment type="similarity">
    <text evidence="2">Belongs to the autoinducer-2 exporter (AI-2E) (TC 2.A.86) family.</text>
</comment>
<evidence type="ECO:0000256" key="6">
    <source>
        <dbReference type="SAM" id="Phobius"/>
    </source>
</evidence>
<comment type="subcellular location">
    <subcellularLocation>
        <location evidence="1">Membrane</location>
        <topology evidence="1">Multi-pass membrane protein</topology>
    </subcellularLocation>
</comment>
<dbReference type="STRING" id="252246.SAMN05421799_11026"/>
<dbReference type="AlphaFoldDB" id="A0A1N7NWP6"/>
<keyword evidence="3 6" id="KW-0812">Transmembrane</keyword>
<evidence type="ECO:0000256" key="2">
    <source>
        <dbReference type="ARBA" id="ARBA00009773"/>
    </source>
</evidence>
<keyword evidence="8" id="KW-1185">Reference proteome</keyword>